<dbReference type="Pfam" id="PF22638">
    <property type="entry name" value="FlgK_D1"/>
    <property type="match status" value="1"/>
</dbReference>
<comment type="similarity">
    <text evidence="3">Belongs to the flagella basal body rod proteins family.</text>
</comment>
<dbReference type="InterPro" id="IPR010930">
    <property type="entry name" value="Flg_bb/hook_C_dom"/>
</dbReference>
<keyword evidence="6" id="KW-0975">Bacterial flagellum</keyword>
<sequence length="475" mass="48220">MGSTFGALNTALSGLNAARQGSAVTGQNIANAATEGYTRQRVSTSPMGPVARVGLFSSGVTPGQGVQVDGIRRLGDIFLDARVRATSADAGFSGARVKALDGLEGILQEPGKNGTSAALQKFWTSWQDVANNAGAPAPSGVLLEEAGALAAKLAHGYTQIEAQFSADRRQLDLLTSEVNAAAVQVAELNAGIRSALNAGASANELIDKRNLLTADIASLVGGTVRPLGDGTVEVLVGGNVLVSGDSANALQVSGGYRLEDATASPVRLEWAHRPGSAVPLDGGRIGGMVSTLAPANGKAAGGDLAEAAAAYDAFAVRLAGSVNAVHRGGETADGRTGLDFFRFDPALPAAKGLRVAAASAADLATGRPGAGGKDGSNADAISQIRHAADSPDRLWSGFVTALAVTARADNQREDLAGVAAASALSLQLSQSSVDIDEESVSLLTYQHAYQASSRVMTAIDEMLDVLINRTGLVGR</sequence>
<reference evidence="10 11" key="1">
    <citation type="submission" date="2019-03" db="EMBL/GenBank/DDBJ databases">
        <title>Arthrobacter sp. nov., an bacterium isolated from biocrust in Mu Us Desert.</title>
        <authorList>
            <person name="Lixiong L."/>
        </authorList>
    </citation>
    <scope>NUCLEOTIDE SEQUENCE [LARGE SCALE GENOMIC DNA]</scope>
    <source>
        <strain evidence="10 11">SLN-3</strain>
    </source>
</reference>
<dbReference type="Pfam" id="PF00460">
    <property type="entry name" value="Flg_bb_rod"/>
    <property type="match status" value="1"/>
</dbReference>
<keyword evidence="11" id="KW-1185">Reference proteome</keyword>
<dbReference type="Proteomes" id="UP000295411">
    <property type="component" value="Unassembled WGS sequence"/>
</dbReference>
<evidence type="ECO:0000256" key="6">
    <source>
        <dbReference type="ARBA" id="ARBA00023143"/>
    </source>
</evidence>
<evidence type="ECO:0000259" key="7">
    <source>
        <dbReference type="Pfam" id="PF00460"/>
    </source>
</evidence>
<dbReference type="GO" id="GO:0005198">
    <property type="term" value="F:structural molecule activity"/>
    <property type="evidence" value="ECO:0007669"/>
    <property type="project" value="InterPro"/>
</dbReference>
<keyword evidence="10" id="KW-0969">Cilium</keyword>
<dbReference type="RefSeq" id="WP_133404025.1">
    <property type="nucleotide sequence ID" value="NZ_SMTK01000003.1"/>
</dbReference>
<gene>
    <name evidence="10" type="primary">flgK</name>
    <name evidence="10" type="ORF">E2F48_11235</name>
</gene>
<evidence type="ECO:0000256" key="3">
    <source>
        <dbReference type="ARBA" id="ARBA00009677"/>
    </source>
</evidence>
<accession>A0A4R5TX93</accession>
<dbReference type="PANTHER" id="PTHR30033:SF1">
    <property type="entry name" value="FLAGELLAR HOOK-ASSOCIATED PROTEIN 1"/>
    <property type="match status" value="1"/>
</dbReference>
<dbReference type="InterPro" id="IPR053927">
    <property type="entry name" value="FlgK_helical"/>
</dbReference>
<protein>
    <recommendedName>
        <fullName evidence="4">Flagellar hook-associated protein 1</fullName>
    </recommendedName>
</protein>
<feature type="domain" description="Flagellar hook-associated protein FlgK helical" evidence="9">
    <location>
        <begin position="101"/>
        <end position="341"/>
    </location>
</feature>
<dbReference type="AlphaFoldDB" id="A0A4R5TX93"/>
<dbReference type="GO" id="GO:0009424">
    <property type="term" value="C:bacterial-type flagellum hook"/>
    <property type="evidence" value="ECO:0007669"/>
    <property type="project" value="InterPro"/>
</dbReference>
<name>A0A4R5TX93_9MICC</name>
<dbReference type="InterPro" id="IPR002371">
    <property type="entry name" value="FlgK"/>
</dbReference>
<dbReference type="InterPro" id="IPR001444">
    <property type="entry name" value="Flag_bb_rod_N"/>
</dbReference>
<comment type="subcellular location">
    <subcellularLocation>
        <location evidence="1">Bacterial flagellum</location>
    </subcellularLocation>
    <subcellularLocation>
        <location evidence="2">Secreted</location>
    </subcellularLocation>
</comment>
<dbReference type="PANTHER" id="PTHR30033">
    <property type="entry name" value="FLAGELLAR HOOK-ASSOCIATED PROTEIN 1"/>
    <property type="match status" value="1"/>
</dbReference>
<dbReference type="OrthoDB" id="9802553at2"/>
<evidence type="ECO:0000313" key="10">
    <source>
        <dbReference type="EMBL" id="TDK25793.1"/>
    </source>
</evidence>
<organism evidence="10 11">
    <name type="scientific">Arthrobacter crusticola</name>
    <dbReference type="NCBI Taxonomy" id="2547960"/>
    <lineage>
        <taxon>Bacteria</taxon>
        <taxon>Bacillati</taxon>
        <taxon>Actinomycetota</taxon>
        <taxon>Actinomycetes</taxon>
        <taxon>Micrococcales</taxon>
        <taxon>Micrococcaceae</taxon>
        <taxon>Arthrobacter</taxon>
    </lineage>
</organism>
<proteinExistence type="inferred from homology"/>
<evidence type="ECO:0000256" key="2">
    <source>
        <dbReference type="ARBA" id="ARBA00004613"/>
    </source>
</evidence>
<evidence type="ECO:0000256" key="1">
    <source>
        <dbReference type="ARBA" id="ARBA00004365"/>
    </source>
</evidence>
<dbReference type="Pfam" id="PF06429">
    <property type="entry name" value="Flg_bbr_C"/>
    <property type="match status" value="1"/>
</dbReference>
<evidence type="ECO:0000259" key="9">
    <source>
        <dbReference type="Pfam" id="PF22638"/>
    </source>
</evidence>
<keyword evidence="10" id="KW-0282">Flagellum</keyword>
<feature type="domain" description="Flagellar basal-body/hook protein C-terminal" evidence="8">
    <location>
        <begin position="428"/>
        <end position="468"/>
    </location>
</feature>
<dbReference type="SUPFAM" id="SSF64518">
    <property type="entry name" value="Phase 1 flagellin"/>
    <property type="match status" value="1"/>
</dbReference>
<dbReference type="GO" id="GO:0005576">
    <property type="term" value="C:extracellular region"/>
    <property type="evidence" value="ECO:0007669"/>
    <property type="project" value="UniProtKB-SubCell"/>
</dbReference>
<evidence type="ECO:0000259" key="8">
    <source>
        <dbReference type="Pfam" id="PF06429"/>
    </source>
</evidence>
<evidence type="ECO:0000256" key="5">
    <source>
        <dbReference type="ARBA" id="ARBA00022525"/>
    </source>
</evidence>
<evidence type="ECO:0000313" key="11">
    <source>
        <dbReference type="Proteomes" id="UP000295411"/>
    </source>
</evidence>
<evidence type="ECO:0000256" key="4">
    <source>
        <dbReference type="ARBA" id="ARBA00016244"/>
    </source>
</evidence>
<feature type="domain" description="Flagellar basal body rod protein N-terminal" evidence="7">
    <location>
        <begin position="8"/>
        <end position="38"/>
    </location>
</feature>
<comment type="caution">
    <text evidence="10">The sequence shown here is derived from an EMBL/GenBank/DDBJ whole genome shotgun (WGS) entry which is preliminary data.</text>
</comment>
<keyword evidence="10" id="KW-0966">Cell projection</keyword>
<dbReference type="GO" id="GO:0044780">
    <property type="term" value="P:bacterial-type flagellum assembly"/>
    <property type="evidence" value="ECO:0007669"/>
    <property type="project" value="InterPro"/>
</dbReference>
<keyword evidence="5" id="KW-0964">Secreted</keyword>
<dbReference type="EMBL" id="SMTK01000003">
    <property type="protein sequence ID" value="TDK25793.1"/>
    <property type="molecule type" value="Genomic_DNA"/>
</dbReference>
<dbReference type="NCBIfam" id="TIGR02492">
    <property type="entry name" value="flgK_ends"/>
    <property type="match status" value="1"/>
</dbReference>